<dbReference type="Pfam" id="PF04525">
    <property type="entry name" value="LOR"/>
    <property type="match status" value="1"/>
</dbReference>
<sequence>MFEERRARRQANRAFDHGDGVTRYRMRQKVLAIGDDYWIDDDSGDHVYKVDGKAMRLRKTFHIEDRTGHRVATVQGRALRVKDTMEIEDADGHRIAMVKKALINPLRDRWHIEQADGPDLAVHGNVLDHEYTIERDGTKVAEVSKKWFRLRDTYGLEIGPDTDHATVLAAAIAIDAMTHPGD</sequence>
<proteinExistence type="inferred from homology"/>
<dbReference type="InterPro" id="IPR007612">
    <property type="entry name" value="LOR"/>
</dbReference>
<dbReference type="EMBL" id="RKQG01000002">
    <property type="protein sequence ID" value="RPE28857.1"/>
    <property type="molecule type" value="Genomic_DNA"/>
</dbReference>
<comment type="similarity">
    <text evidence="1">Belongs to the LOR family.</text>
</comment>
<dbReference type="InterPro" id="IPR038595">
    <property type="entry name" value="LOR_sf"/>
</dbReference>
<name>A0A3N4RKD9_9ACTN</name>
<comment type="caution">
    <text evidence="2">The sequence shown here is derived from an EMBL/GenBank/DDBJ whole genome shotgun (WGS) entry which is preliminary data.</text>
</comment>
<dbReference type="SUPFAM" id="SSF54518">
    <property type="entry name" value="Tubby C-terminal domain-like"/>
    <property type="match status" value="1"/>
</dbReference>
<evidence type="ECO:0000313" key="3">
    <source>
        <dbReference type="Proteomes" id="UP000266906"/>
    </source>
</evidence>
<dbReference type="AlphaFoldDB" id="A0A3N4RKD9"/>
<dbReference type="InterPro" id="IPR025659">
    <property type="entry name" value="Tubby-like_C"/>
</dbReference>
<protein>
    <submittedName>
        <fullName evidence="2">Uncharacterized protein YxjI</fullName>
    </submittedName>
</protein>
<accession>A0A3N4RKD9</accession>
<keyword evidence="3" id="KW-1185">Reference proteome</keyword>
<organism evidence="2 3">
    <name type="scientific">Kitasatospora cineracea</name>
    <dbReference type="NCBI Taxonomy" id="88074"/>
    <lineage>
        <taxon>Bacteria</taxon>
        <taxon>Bacillati</taxon>
        <taxon>Actinomycetota</taxon>
        <taxon>Actinomycetes</taxon>
        <taxon>Kitasatosporales</taxon>
        <taxon>Streptomycetaceae</taxon>
        <taxon>Kitasatospora</taxon>
    </lineage>
</organism>
<dbReference type="RefSeq" id="WP_123820570.1">
    <property type="nucleotide sequence ID" value="NZ_JBEYIY010000016.1"/>
</dbReference>
<evidence type="ECO:0000256" key="1">
    <source>
        <dbReference type="ARBA" id="ARBA00005437"/>
    </source>
</evidence>
<dbReference type="Gene3D" id="2.40.160.200">
    <property type="entry name" value="LURP1-related"/>
    <property type="match status" value="1"/>
</dbReference>
<dbReference type="Proteomes" id="UP000266906">
    <property type="component" value="Unassembled WGS sequence"/>
</dbReference>
<evidence type="ECO:0000313" key="2">
    <source>
        <dbReference type="EMBL" id="RPE28857.1"/>
    </source>
</evidence>
<gene>
    <name evidence="2" type="ORF">EDD38_6001</name>
</gene>
<reference evidence="2 3" key="1">
    <citation type="submission" date="2018-11" db="EMBL/GenBank/DDBJ databases">
        <title>Sequencing the genomes of 1000 actinobacteria strains.</title>
        <authorList>
            <person name="Klenk H.-P."/>
        </authorList>
    </citation>
    <scope>NUCLEOTIDE SEQUENCE [LARGE SCALE GENOMIC DNA]</scope>
    <source>
        <strain evidence="2 3">DSM 44781</strain>
    </source>
</reference>